<dbReference type="Gene3D" id="3.90.1300.10">
    <property type="entry name" value="Amidase signature (AS) domain"/>
    <property type="match status" value="1"/>
</dbReference>
<organism evidence="3 4">
    <name type="scientific">Streptomyces millisiae</name>
    <dbReference type="NCBI Taxonomy" id="3075542"/>
    <lineage>
        <taxon>Bacteria</taxon>
        <taxon>Bacillati</taxon>
        <taxon>Actinomycetota</taxon>
        <taxon>Actinomycetes</taxon>
        <taxon>Kitasatosporales</taxon>
        <taxon>Streptomycetaceae</taxon>
        <taxon>Streptomyces</taxon>
    </lineage>
</organism>
<accession>A0ABU2LHN4</accession>
<feature type="compositionally biased region" description="Low complexity" evidence="1">
    <location>
        <begin position="671"/>
        <end position="680"/>
    </location>
</feature>
<evidence type="ECO:0000259" key="2">
    <source>
        <dbReference type="Pfam" id="PF01425"/>
    </source>
</evidence>
<dbReference type="EMBL" id="JAVREM010000001">
    <property type="protein sequence ID" value="MDT0317026.1"/>
    <property type="molecule type" value="Genomic_DNA"/>
</dbReference>
<name>A0ABU2LHN4_9ACTN</name>
<evidence type="ECO:0000313" key="3">
    <source>
        <dbReference type="EMBL" id="MDT0317026.1"/>
    </source>
</evidence>
<evidence type="ECO:0000256" key="1">
    <source>
        <dbReference type="SAM" id="MobiDB-lite"/>
    </source>
</evidence>
<gene>
    <name evidence="3" type="ORF">RNC47_01590</name>
</gene>
<protein>
    <submittedName>
        <fullName evidence="3">Amidase family protein</fullName>
    </submittedName>
</protein>
<reference evidence="4" key="1">
    <citation type="submission" date="2023-07" db="EMBL/GenBank/DDBJ databases">
        <title>30 novel species of actinomycetes from the DSMZ collection.</title>
        <authorList>
            <person name="Nouioui I."/>
        </authorList>
    </citation>
    <scope>NUCLEOTIDE SEQUENCE [LARGE SCALE GENOMIC DNA]</scope>
    <source>
        <strain evidence="4">DSM 44918</strain>
    </source>
</reference>
<feature type="domain" description="Amidase" evidence="2">
    <location>
        <begin position="47"/>
        <end position="336"/>
    </location>
</feature>
<evidence type="ECO:0000313" key="4">
    <source>
        <dbReference type="Proteomes" id="UP001183420"/>
    </source>
</evidence>
<dbReference type="RefSeq" id="WP_311594753.1">
    <property type="nucleotide sequence ID" value="NZ_JAVREM010000001.1"/>
</dbReference>
<dbReference type="Proteomes" id="UP001183420">
    <property type="component" value="Unassembled WGS sequence"/>
</dbReference>
<dbReference type="InterPro" id="IPR036928">
    <property type="entry name" value="AS_sf"/>
</dbReference>
<sequence>MNAHATPADMPTMPVAVARKSLASGTTRSLALTHHALRRVAALDRSGPRLGAMPVLNPASYDEAARRDRERAENRVRSPLHGVPFGVKDSFAVRGLTAAAGSPAFADLLADRDAVVVERLRAAGALLIGRTNMPPMAIGGGQAGLYGRTRSPYNPDFLAAAWHSGSSIGSAVSVAAGFCSFGIGEETVSSGRSPASNNALVAYTPSWGVVPSAGNWPLHPFRDVVVPHTLDVSDLLDVLAVLAGPDDRDVWQRQSAIDVSPAARVAADITTLTTADGDLRGLRVGVPRLYVGEAYDDVAPIPPRASIRALWDGAERALTDAGATLVRVPFPLVEAYESRSARRRDLVASGYLPADWTAYELGPLMTAAWAGFLEDYCGGAVALRDIAPGSVRPDVPYSVDAIESGRPRPGQDVFDFGGILRAEPVPLAEAIAHATPALTGLAAARERLLHAWMDEAGLDVLAFPANADIGPWDAESNPDSARLAWADGAVFSHMNHVMRRVGLPSVTVPMGRTADLGMPVGLTLCGRAYADADLLRWAAAVEGALPPRPVAPLPAVGPLGLLRSDRAAPPGPTAPITIAARAAIGPGGAVDVAATVRAGTAPVLVEIDGRRVEAAPEDRVEVSLDPALRRVHGDTSVLVLASTLGADGLTSAAALAEVPFRWPAAEPPSAAPTSPTARADAQTRRTE</sequence>
<keyword evidence="4" id="KW-1185">Reference proteome</keyword>
<comment type="caution">
    <text evidence="3">The sequence shown here is derived from an EMBL/GenBank/DDBJ whole genome shotgun (WGS) entry which is preliminary data.</text>
</comment>
<dbReference type="PANTHER" id="PTHR42678:SF11">
    <property type="entry name" value="AMIDASE FAMILY PROTEIN"/>
    <property type="match status" value="1"/>
</dbReference>
<proteinExistence type="predicted"/>
<dbReference type="SUPFAM" id="SSF75304">
    <property type="entry name" value="Amidase signature (AS) enzymes"/>
    <property type="match status" value="1"/>
</dbReference>
<dbReference type="PANTHER" id="PTHR42678">
    <property type="entry name" value="AMIDASE"/>
    <property type="match status" value="1"/>
</dbReference>
<feature type="region of interest" description="Disordered" evidence="1">
    <location>
        <begin position="664"/>
        <end position="687"/>
    </location>
</feature>
<dbReference type="InterPro" id="IPR023631">
    <property type="entry name" value="Amidase_dom"/>
</dbReference>
<dbReference type="Pfam" id="PF01425">
    <property type="entry name" value="Amidase"/>
    <property type="match status" value="1"/>
</dbReference>